<dbReference type="PROSITE" id="PS50404">
    <property type="entry name" value="GST_NTER"/>
    <property type="match status" value="1"/>
</dbReference>
<reference evidence="4" key="1">
    <citation type="submission" date="2016-06" db="UniProtKB">
        <authorList>
            <consortium name="WormBaseParasite"/>
        </authorList>
    </citation>
    <scope>IDENTIFICATION</scope>
</reference>
<organism evidence="4">
    <name type="scientific">Gongylonema pulchrum</name>
    <dbReference type="NCBI Taxonomy" id="637853"/>
    <lineage>
        <taxon>Eukaryota</taxon>
        <taxon>Metazoa</taxon>
        <taxon>Ecdysozoa</taxon>
        <taxon>Nematoda</taxon>
        <taxon>Chromadorea</taxon>
        <taxon>Rhabditida</taxon>
        <taxon>Spirurina</taxon>
        <taxon>Spiruromorpha</taxon>
        <taxon>Spiruroidea</taxon>
        <taxon>Gongylonematidae</taxon>
        <taxon>Gongylonema</taxon>
    </lineage>
</organism>
<dbReference type="AlphaFoldDB" id="A0A183CVK7"/>
<protein>
    <submittedName>
        <fullName evidence="4">GST N-terminal domain-containing protein</fullName>
    </submittedName>
</protein>
<evidence type="ECO:0000313" key="3">
    <source>
        <dbReference type="Proteomes" id="UP000271098"/>
    </source>
</evidence>
<dbReference type="EMBL" id="UYRT01000441">
    <property type="protein sequence ID" value="VDK28193.1"/>
    <property type="molecule type" value="Genomic_DNA"/>
</dbReference>
<feature type="domain" description="GST N-terminal" evidence="1">
    <location>
        <begin position="40"/>
        <end position="86"/>
    </location>
</feature>
<keyword evidence="3" id="KW-1185">Reference proteome</keyword>
<proteinExistence type="predicted"/>
<reference evidence="2 3" key="2">
    <citation type="submission" date="2018-11" db="EMBL/GenBank/DDBJ databases">
        <authorList>
            <consortium name="Pathogen Informatics"/>
        </authorList>
    </citation>
    <scope>NUCLEOTIDE SEQUENCE [LARGE SCALE GENOMIC DNA]</scope>
</reference>
<accession>A0A183CVK7</accession>
<dbReference type="OrthoDB" id="414243at2759"/>
<dbReference type="Gene3D" id="3.40.30.10">
    <property type="entry name" value="Glutaredoxin"/>
    <property type="match status" value="1"/>
</dbReference>
<evidence type="ECO:0000313" key="2">
    <source>
        <dbReference type="EMBL" id="VDK28193.1"/>
    </source>
</evidence>
<name>A0A183CVK7_9BILA</name>
<dbReference type="Proteomes" id="UP000271098">
    <property type="component" value="Unassembled WGS sequence"/>
</dbReference>
<evidence type="ECO:0000313" key="4">
    <source>
        <dbReference type="WBParaSite" id="GPUH_0000049801-mRNA-1"/>
    </source>
</evidence>
<gene>
    <name evidence="2" type="ORF">GPUH_LOCUS498</name>
</gene>
<sequence>MIATGKGVADLVTNIPNVSLEKHNERRNRSAPMQVDFTLPAFKLYDFEGRRSSELARLIFKVANVPYEDIIADRMEHWDAVKNGSL</sequence>
<dbReference type="InterPro" id="IPR004045">
    <property type="entry name" value="Glutathione_S-Trfase_N"/>
</dbReference>
<evidence type="ECO:0000259" key="1">
    <source>
        <dbReference type="PROSITE" id="PS50404"/>
    </source>
</evidence>
<dbReference type="WBParaSite" id="GPUH_0000049801-mRNA-1">
    <property type="protein sequence ID" value="GPUH_0000049801-mRNA-1"/>
    <property type="gene ID" value="GPUH_0000049801"/>
</dbReference>